<evidence type="ECO:0000256" key="1">
    <source>
        <dbReference type="ARBA" id="ARBA00004651"/>
    </source>
</evidence>
<dbReference type="GO" id="GO:0015190">
    <property type="term" value="F:L-leucine transmembrane transporter activity"/>
    <property type="evidence" value="ECO:0007669"/>
    <property type="project" value="TreeGrafter"/>
</dbReference>
<dbReference type="EMBL" id="PYOP01000003">
    <property type="protein sequence ID" value="PSW99273.1"/>
    <property type="molecule type" value="Genomic_DNA"/>
</dbReference>
<comment type="similarity">
    <text evidence="2 9">Belongs to the branched chain amino acid transporter family.</text>
</comment>
<dbReference type="NCBIfam" id="TIGR00796">
    <property type="entry name" value="livcs"/>
    <property type="match status" value="1"/>
</dbReference>
<accession>A0A0D8Q0N0</accession>
<evidence type="ECO:0000256" key="4">
    <source>
        <dbReference type="ARBA" id="ARBA00022475"/>
    </source>
</evidence>
<dbReference type="Proteomes" id="UP000241190">
    <property type="component" value="Unassembled WGS sequence"/>
</dbReference>
<evidence type="ECO:0000256" key="3">
    <source>
        <dbReference type="ARBA" id="ARBA00022448"/>
    </source>
</evidence>
<feature type="transmembrane region" description="Helical" evidence="9">
    <location>
        <begin position="227"/>
        <end position="251"/>
    </location>
</feature>
<feature type="transmembrane region" description="Helical" evidence="9">
    <location>
        <begin position="40"/>
        <end position="63"/>
    </location>
</feature>
<keyword evidence="4" id="KW-1003">Cell membrane</keyword>
<comment type="caution">
    <text evidence="9">Lacks conserved residue(s) required for the propagation of feature annotation.</text>
</comment>
<feature type="transmembrane region" description="Helical" evidence="9">
    <location>
        <begin position="184"/>
        <end position="206"/>
    </location>
</feature>
<gene>
    <name evidence="10" type="primary">brnQ</name>
    <name evidence="10" type="ORF">C9I88_00855</name>
    <name evidence="11" type="ORF">C9J52_02625</name>
</gene>
<sequence>MKTQDLLAIGLMTFALFLGAGNLIFPPAMGLDAGTSLTSAMSGFLVTAVGLPAFTIIVLGRIGSTKNLTKALPKWLATTFWVLLFTAIGPAFGMPRAVTVAYEMGLKPFFKADHLVAFSIIFSALTLILAFKPGNLVSFIGKVMTPALILLLAGLGLAAFFSPLGVPAAPYGDYQHSAVTSGLIQGYMTMDAIAAVGFGWVIIHAIKEKGVVSQKGIANISFKVAMIYFVLMGGCYIAMGYVGATSTSIATHGMNGSVILTRYVAGEFGAYGQWILAAIIIMACLTTTVGLTNACAEYYQQTFKASFGFTATIIVVLTGIIANFGLNDILKVSLPAILVLCPIAIALVLASLTASTVNVSTLTHTSVLVTAMVFGTIDAISILGKMPADLNQLFNDTLPLYQAHASWLLPTLLILIMTTIMARLPIVARKFNIVDYRFDSVTNN</sequence>
<evidence type="ECO:0000256" key="2">
    <source>
        <dbReference type="ARBA" id="ARBA00008540"/>
    </source>
</evidence>
<keyword evidence="8 9" id="KW-0472">Membrane</keyword>
<dbReference type="GO" id="GO:0015820">
    <property type="term" value="P:L-leucine transport"/>
    <property type="evidence" value="ECO:0007669"/>
    <property type="project" value="TreeGrafter"/>
</dbReference>
<evidence type="ECO:0000256" key="8">
    <source>
        <dbReference type="ARBA" id="ARBA00023136"/>
    </source>
</evidence>
<feature type="transmembrane region" description="Helical" evidence="9">
    <location>
        <begin position="75"/>
        <end position="94"/>
    </location>
</feature>
<keyword evidence="6 9" id="KW-0029">Amino-acid transport</keyword>
<comment type="subcellular location">
    <subcellularLocation>
        <location evidence="9">Cell inner membrane</location>
        <topology evidence="9">Multi-pass membrane protein</topology>
    </subcellularLocation>
    <subcellularLocation>
        <location evidence="1">Cell membrane</location>
        <topology evidence="1">Multi-pass membrane protein</topology>
    </subcellularLocation>
</comment>
<keyword evidence="3 9" id="KW-0813">Transport</keyword>
<feature type="transmembrane region" description="Helical" evidence="9">
    <location>
        <begin position="404"/>
        <end position="422"/>
    </location>
</feature>
<dbReference type="AlphaFoldDB" id="A0A0D8Q0N0"/>
<keyword evidence="12" id="KW-1185">Reference proteome</keyword>
<organism evidence="10 13">
    <name type="scientific">Photobacterium iliopiscarium</name>
    <dbReference type="NCBI Taxonomy" id="56192"/>
    <lineage>
        <taxon>Bacteria</taxon>
        <taxon>Pseudomonadati</taxon>
        <taxon>Pseudomonadota</taxon>
        <taxon>Gammaproteobacteria</taxon>
        <taxon>Vibrionales</taxon>
        <taxon>Vibrionaceae</taxon>
        <taxon>Photobacterium</taxon>
    </lineage>
</organism>
<feature type="transmembrane region" description="Helical" evidence="9">
    <location>
        <begin position="332"/>
        <end position="354"/>
    </location>
</feature>
<dbReference type="Proteomes" id="UP000241954">
    <property type="component" value="Unassembled WGS sequence"/>
</dbReference>
<feature type="transmembrane region" description="Helical" evidence="9">
    <location>
        <begin position="143"/>
        <end position="164"/>
    </location>
</feature>
<dbReference type="PANTHER" id="PTHR30588">
    <property type="entry name" value="BRANCHED-CHAIN AMINO ACID TRANSPORT SYSTEM 2 CARRIER PROTEIN"/>
    <property type="match status" value="1"/>
</dbReference>
<protein>
    <recommendedName>
        <fullName evidence="9">Branched-chain amino acid transport system carrier protein</fullName>
    </recommendedName>
</protein>
<reference evidence="10 13" key="1">
    <citation type="submission" date="2018-01" db="EMBL/GenBank/DDBJ databases">
        <title>Whole genome sequencing of Histamine producing bacteria.</title>
        <authorList>
            <person name="Butler K."/>
        </authorList>
    </citation>
    <scope>NUCLEOTIDE SEQUENCE [LARGE SCALE GENOMIC DNA]</scope>
    <source>
        <strain evidence="11 12">ATCC 51761</strain>
        <strain evidence="10 13">NCIMB 13481</strain>
    </source>
</reference>
<proteinExistence type="inferred from homology"/>
<dbReference type="GO" id="GO:0015188">
    <property type="term" value="F:L-isoleucine transmembrane transporter activity"/>
    <property type="evidence" value="ECO:0007669"/>
    <property type="project" value="TreeGrafter"/>
</dbReference>
<name>A0A0D8Q0N0_9GAMM</name>
<feature type="transmembrane region" description="Helical" evidence="9">
    <location>
        <begin position="114"/>
        <end position="131"/>
    </location>
</feature>
<evidence type="ECO:0000313" key="11">
    <source>
        <dbReference type="EMBL" id="PSW99273.1"/>
    </source>
</evidence>
<feature type="transmembrane region" description="Helical" evidence="9">
    <location>
        <begin position="307"/>
        <end position="326"/>
    </location>
</feature>
<feature type="transmembrane region" description="Helical" evidence="9">
    <location>
        <begin position="366"/>
        <end position="384"/>
    </location>
</feature>
<dbReference type="GO" id="GO:0005886">
    <property type="term" value="C:plasma membrane"/>
    <property type="evidence" value="ECO:0007669"/>
    <property type="project" value="UniProtKB-SubCell"/>
</dbReference>
<dbReference type="GO" id="GO:0015818">
    <property type="term" value="P:isoleucine transport"/>
    <property type="evidence" value="ECO:0007669"/>
    <property type="project" value="TreeGrafter"/>
</dbReference>
<comment type="function">
    <text evidence="9">Component of the transport system for branched-chain amino acids.</text>
</comment>
<keyword evidence="5 9" id="KW-0812">Transmembrane</keyword>
<evidence type="ECO:0000256" key="9">
    <source>
        <dbReference type="RuleBase" id="RU362122"/>
    </source>
</evidence>
<keyword evidence="7 9" id="KW-1133">Transmembrane helix</keyword>
<evidence type="ECO:0000313" key="12">
    <source>
        <dbReference type="Proteomes" id="UP000241190"/>
    </source>
</evidence>
<evidence type="ECO:0000256" key="7">
    <source>
        <dbReference type="ARBA" id="ARBA00022989"/>
    </source>
</evidence>
<comment type="caution">
    <text evidence="10">The sequence shown here is derived from an EMBL/GenBank/DDBJ whole genome shotgun (WGS) entry which is preliminary data.</text>
</comment>
<dbReference type="GO" id="GO:0005304">
    <property type="term" value="F:L-valine transmembrane transporter activity"/>
    <property type="evidence" value="ECO:0007669"/>
    <property type="project" value="TreeGrafter"/>
</dbReference>
<evidence type="ECO:0000256" key="5">
    <source>
        <dbReference type="ARBA" id="ARBA00022692"/>
    </source>
</evidence>
<evidence type="ECO:0000256" key="6">
    <source>
        <dbReference type="ARBA" id="ARBA00022970"/>
    </source>
</evidence>
<dbReference type="EMBL" id="PYLW01000001">
    <property type="protein sequence ID" value="PSV99742.1"/>
    <property type="molecule type" value="Genomic_DNA"/>
</dbReference>
<dbReference type="PANTHER" id="PTHR30588:SF0">
    <property type="entry name" value="BRANCHED-CHAIN AMINO ACID PERMEASE BRNQ"/>
    <property type="match status" value="1"/>
</dbReference>
<feature type="transmembrane region" description="Helical" evidence="9">
    <location>
        <begin position="271"/>
        <end position="295"/>
    </location>
</feature>
<evidence type="ECO:0000313" key="13">
    <source>
        <dbReference type="Proteomes" id="UP000241954"/>
    </source>
</evidence>
<dbReference type="InterPro" id="IPR004685">
    <property type="entry name" value="Brnchd-chn_aa_trnsp_Livcs"/>
</dbReference>
<dbReference type="RefSeq" id="WP_045036452.1">
    <property type="nucleotide sequence ID" value="NZ_JZSR01000009.1"/>
</dbReference>
<dbReference type="Pfam" id="PF05525">
    <property type="entry name" value="Branch_AA_trans"/>
    <property type="match status" value="1"/>
</dbReference>
<evidence type="ECO:0000313" key="10">
    <source>
        <dbReference type="EMBL" id="PSV99742.1"/>
    </source>
</evidence>